<feature type="domain" description="C2H2-type" evidence="16">
    <location>
        <begin position="398"/>
        <end position="427"/>
    </location>
</feature>
<keyword evidence="5" id="KW-0396">Initiation factor</keyword>
<evidence type="ECO:0000256" key="1">
    <source>
        <dbReference type="ARBA" id="ARBA00004514"/>
    </source>
</evidence>
<dbReference type="GO" id="GO:0005085">
    <property type="term" value="F:guanyl-nucleotide exchange factor activity"/>
    <property type="evidence" value="ECO:0007669"/>
    <property type="project" value="TreeGrafter"/>
</dbReference>
<feature type="compositionally biased region" description="Acidic residues" evidence="15">
    <location>
        <begin position="494"/>
        <end position="523"/>
    </location>
</feature>
<keyword evidence="14" id="KW-0694">RNA-binding</keyword>
<dbReference type="InParanoid" id="A0A5J5ERI0"/>
<proteinExistence type="inferred from homology"/>
<dbReference type="CDD" id="cd04652">
    <property type="entry name" value="LbH_eIF2B_gamma_C"/>
    <property type="match status" value="1"/>
</dbReference>
<feature type="region of interest" description="Disordered" evidence="15">
    <location>
        <begin position="239"/>
        <end position="272"/>
    </location>
</feature>
<organism evidence="17 18">
    <name type="scientific">Sphaerosporella brunnea</name>
    <dbReference type="NCBI Taxonomy" id="1250544"/>
    <lineage>
        <taxon>Eukaryota</taxon>
        <taxon>Fungi</taxon>
        <taxon>Dikarya</taxon>
        <taxon>Ascomycota</taxon>
        <taxon>Pezizomycotina</taxon>
        <taxon>Pezizomycetes</taxon>
        <taxon>Pezizales</taxon>
        <taxon>Pyronemataceae</taxon>
        <taxon>Sphaerosporella</taxon>
    </lineage>
</organism>
<feature type="compositionally biased region" description="Polar residues" evidence="15">
    <location>
        <begin position="772"/>
        <end position="785"/>
    </location>
</feature>
<evidence type="ECO:0000256" key="8">
    <source>
        <dbReference type="ARBA" id="ARBA00031190"/>
    </source>
</evidence>
<dbReference type="InterPro" id="IPR056729">
    <property type="entry name" value="GMPPB_C"/>
</dbReference>
<comment type="caution">
    <text evidence="17">The sequence shown here is derived from an EMBL/GenBank/DDBJ whole genome shotgun (WGS) entry which is preliminary data.</text>
</comment>
<dbReference type="InterPro" id="IPR051960">
    <property type="entry name" value="eIF2B_gamma"/>
</dbReference>
<feature type="region of interest" description="Disordered" evidence="15">
    <location>
        <begin position="761"/>
        <end position="785"/>
    </location>
</feature>
<accession>A0A5J5ERI0</accession>
<keyword evidence="13" id="KW-0479">Metal-binding</keyword>
<dbReference type="Proteomes" id="UP000326924">
    <property type="component" value="Unassembled WGS sequence"/>
</dbReference>
<dbReference type="PROSITE" id="PS50157">
    <property type="entry name" value="ZINC_FINGER_C2H2_2"/>
    <property type="match status" value="1"/>
</dbReference>
<feature type="compositionally biased region" description="Polar residues" evidence="15">
    <location>
        <begin position="909"/>
        <end position="919"/>
    </location>
</feature>
<dbReference type="GO" id="GO:0005829">
    <property type="term" value="C:cytosol"/>
    <property type="evidence" value="ECO:0007669"/>
    <property type="project" value="UniProtKB-SubCell"/>
</dbReference>
<dbReference type="InterPro" id="IPR005835">
    <property type="entry name" value="NTP_transferase_dom"/>
</dbReference>
<keyword evidence="18" id="KW-1185">Reference proteome</keyword>
<dbReference type="InterPro" id="IPR013087">
    <property type="entry name" value="Znf_C2H2_type"/>
</dbReference>
<evidence type="ECO:0000256" key="15">
    <source>
        <dbReference type="SAM" id="MobiDB-lite"/>
    </source>
</evidence>
<evidence type="ECO:0000259" key="16">
    <source>
        <dbReference type="PROSITE" id="PS50157"/>
    </source>
</evidence>
<dbReference type="InterPro" id="IPR029044">
    <property type="entry name" value="Nucleotide-diphossugar_trans"/>
</dbReference>
<keyword evidence="13" id="KW-0862">Zinc</keyword>
<keyword evidence="4" id="KW-0963">Cytoplasm</keyword>
<evidence type="ECO:0000256" key="14">
    <source>
        <dbReference type="PROSITE-ProRule" id="PRU00117"/>
    </source>
</evidence>
<comment type="subcellular location">
    <subcellularLocation>
        <location evidence="1">Cytoplasm</location>
        <location evidence="1">Cytosol</location>
    </subcellularLocation>
</comment>
<dbReference type="SUPFAM" id="SSF54791">
    <property type="entry name" value="Eukaryotic type KH-domain (KH-domain type I)"/>
    <property type="match status" value="1"/>
</dbReference>
<comment type="subunit">
    <text evidence="12">Component of the translation initiation factor 2B (eIF2B) complex which is a heterodecamer of two sets of five different subunits: alpha, beta, gamma, delta and epsilon. Subunits alpha, beta and delta comprise a regulatory subcomplex and subunits epsilon and gamma comprise a catalytic subcomplex. Within the complex, the hexameric regulatory complex resides at the center, with the two heterodimeric catalytic subcomplexes bound on opposite sides.</text>
</comment>
<comment type="function">
    <text evidence="11">Acts as a component of the translation initiation factor 2B (eIF2B) complex, which catalyzes the exchange of GDP for GTP on the eukaryotic initiation factor 2 (eIF2) complex gamma subunit. Its guanine nucleotide exchange factor activity is repressed when bound to eIF2 complex phosphorylated on the alpha subunit, thereby limiting the amount of methionyl-initiator methionine tRNA available to the ribosome and consequently global translation is repressed.</text>
</comment>
<dbReference type="Gene3D" id="3.90.550.10">
    <property type="entry name" value="Spore Coat Polysaccharide Biosynthesis Protein SpsA, Chain A"/>
    <property type="match status" value="1"/>
</dbReference>
<dbReference type="InterPro" id="IPR058925">
    <property type="entry name" value="zf-C2H2_AcuF"/>
</dbReference>
<evidence type="ECO:0000256" key="9">
    <source>
        <dbReference type="ARBA" id="ARBA00044196"/>
    </source>
</evidence>
<evidence type="ECO:0000256" key="7">
    <source>
        <dbReference type="ARBA" id="ARBA00030179"/>
    </source>
</evidence>
<evidence type="ECO:0000256" key="11">
    <source>
        <dbReference type="ARBA" id="ARBA00045373"/>
    </source>
</evidence>
<evidence type="ECO:0000256" key="13">
    <source>
        <dbReference type="PROSITE-ProRule" id="PRU00042"/>
    </source>
</evidence>
<feature type="region of interest" description="Disordered" evidence="15">
    <location>
        <begin position="1591"/>
        <end position="1641"/>
    </location>
</feature>
<evidence type="ECO:0000256" key="6">
    <source>
        <dbReference type="ARBA" id="ARBA00022917"/>
    </source>
</evidence>
<feature type="region of interest" description="Disordered" evidence="15">
    <location>
        <begin position="726"/>
        <end position="747"/>
    </location>
</feature>
<dbReference type="PANTHER" id="PTHR45989">
    <property type="entry name" value="TRANSLATION INITIATION FACTOR EIF-2B SUBUNIT GAMMA"/>
    <property type="match status" value="1"/>
</dbReference>
<dbReference type="GO" id="GO:0003743">
    <property type="term" value="F:translation initiation factor activity"/>
    <property type="evidence" value="ECO:0007669"/>
    <property type="project" value="UniProtKB-KW"/>
</dbReference>
<dbReference type="GO" id="GO:0008270">
    <property type="term" value="F:zinc ion binding"/>
    <property type="evidence" value="ECO:0007669"/>
    <property type="project" value="UniProtKB-KW"/>
</dbReference>
<dbReference type="Pfam" id="PF26082">
    <property type="entry name" value="zf-C2H2_AcuF"/>
    <property type="match status" value="1"/>
</dbReference>
<evidence type="ECO:0000256" key="3">
    <source>
        <dbReference type="ARBA" id="ARBA00018601"/>
    </source>
</evidence>
<evidence type="ECO:0000313" key="17">
    <source>
        <dbReference type="EMBL" id="KAA8900744.1"/>
    </source>
</evidence>
<dbReference type="Pfam" id="PF25087">
    <property type="entry name" value="GMPPB_C"/>
    <property type="match status" value="1"/>
</dbReference>
<dbReference type="GO" id="GO:0005851">
    <property type="term" value="C:eukaryotic translation initiation factor 2B complex"/>
    <property type="evidence" value="ECO:0007669"/>
    <property type="project" value="TreeGrafter"/>
</dbReference>
<evidence type="ECO:0000256" key="2">
    <source>
        <dbReference type="ARBA" id="ARBA00007878"/>
    </source>
</evidence>
<keyword evidence="6" id="KW-0648">Protein biosynthesis</keyword>
<dbReference type="EMBL" id="VXIS01000150">
    <property type="protein sequence ID" value="KAA8900744.1"/>
    <property type="molecule type" value="Genomic_DNA"/>
</dbReference>
<feature type="compositionally biased region" description="Polar residues" evidence="15">
    <location>
        <begin position="726"/>
        <end position="735"/>
    </location>
</feature>
<protein>
    <recommendedName>
        <fullName evidence="3">Mannose-1-phosphate guanyltransferase</fullName>
    </recommendedName>
    <alternativeName>
        <fullName evidence="8">GDP-mannose pyrophosphorylase</fullName>
    </alternativeName>
    <alternativeName>
        <fullName evidence="7">GTP-mannose-1-phosphate guanylyltransferase</fullName>
    </alternativeName>
    <alternativeName>
        <fullName evidence="9">Translation initiation factor eIF2B subunit gamma</fullName>
    </alternativeName>
    <alternativeName>
        <fullName evidence="10">eIF2B GDP-GTP exchange factor subunit gamma</fullName>
    </alternativeName>
</protein>
<feature type="region of interest" description="Disordered" evidence="15">
    <location>
        <begin position="957"/>
        <end position="980"/>
    </location>
</feature>
<evidence type="ECO:0000256" key="4">
    <source>
        <dbReference type="ARBA" id="ARBA00022490"/>
    </source>
</evidence>
<evidence type="ECO:0000313" key="18">
    <source>
        <dbReference type="Proteomes" id="UP000326924"/>
    </source>
</evidence>
<dbReference type="Gene3D" id="2.160.10.10">
    <property type="entry name" value="Hexapeptide repeat proteins"/>
    <property type="match status" value="1"/>
</dbReference>
<comment type="similarity">
    <text evidence="2">Belongs to the eIF-2B gamma/epsilon subunits family.</text>
</comment>
<dbReference type="PROSITE" id="PS50084">
    <property type="entry name" value="KH_TYPE_1"/>
    <property type="match status" value="1"/>
</dbReference>
<dbReference type="OrthoDB" id="10250549at2759"/>
<reference evidence="17 18" key="1">
    <citation type="submission" date="2019-09" db="EMBL/GenBank/DDBJ databases">
        <title>Draft genome of the ectomycorrhizal ascomycete Sphaerosporella brunnea.</title>
        <authorList>
            <consortium name="DOE Joint Genome Institute"/>
            <person name="Benucci G.M."/>
            <person name="Marozzi G."/>
            <person name="Antonielli L."/>
            <person name="Sanchez S."/>
            <person name="Marco P."/>
            <person name="Wang X."/>
            <person name="Falini L.B."/>
            <person name="Barry K."/>
            <person name="Haridas S."/>
            <person name="Lipzen A."/>
            <person name="Labutti K."/>
            <person name="Grigoriev I.V."/>
            <person name="Murat C."/>
            <person name="Martin F."/>
            <person name="Albertini E."/>
            <person name="Donnini D."/>
            <person name="Bonito G."/>
        </authorList>
    </citation>
    <scope>NUCLEOTIDE SEQUENCE [LARGE SCALE GENOMIC DNA]</scope>
    <source>
        <strain evidence="17 18">Sb_GMNB300</strain>
    </source>
</reference>
<dbReference type="PROSITE" id="PS00028">
    <property type="entry name" value="ZINC_FINGER_C2H2_1"/>
    <property type="match status" value="1"/>
</dbReference>
<feature type="compositionally biased region" description="Pro residues" evidence="15">
    <location>
        <begin position="874"/>
        <end position="888"/>
    </location>
</feature>
<dbReference type="Gene3D" id="3.30.1370.10">
    <property type="entry name" value="K Homology domain, type 1"/>
    <property type="match status" value="1"/>
</dbReference>
<feature type="compositionally biased region" description="Acidic residues" evidence="15">
    <location>
        <begin position="1399"/>
        <end position="1410"/>
    </location>
</feature>
<dbReference type="Pfam" id="PF00483">
    <property type="entry name" value="NTP_transferase"/>
    <property type="match status" value="1"/>
</dbReference>
<feature type="region of interest" description="Disordered" evidence="15">
    <location>
        <begin position="865"/>
        <end position="925"/>
    </location>
</feature>
<dbReference type="GO" id="GO:0003723">
    <property type="term" value="F:RNA binding"/>
    <property type="evidence" value="ECO:0007669"/>
    <property type="project" value="UniProtKB-UniRule"/>
</dbReference>
<name>A0A5J5ERI0_9PEZI</name>
<evidence type="ECO:0000256" key="12">
    <source>
        <dbReference type="ARBA" id="ARBA00046432"/>
    </source>
</evidence>
<evidence type="ECO:0000256" key="5">
    <source>
        <dbReference type="ARBA" id="ARBA00022540"/>
    </source>
</evidence>
<sequence length="1641" mass="183187">MVLYEEYNAGGPSREHDHASAGFCGELFILTRDLFAALRLSSHVSDPESDEAFLAENEAGRFRLWGDGFDVLEGRLDELLDGSVLLSAVVMQMVGIARKLRRWSINQEADVDRDSELFRNLESMLEKAGYIFPETLDDPRQSWTDELTLLETLEDVAVLNDGLYELTPFLESIPIEYAEIDELENSRAPTIDAGQMTETKALHINILDKFPEAAFNLPFVEQLADLNMRRKKRLWELKEKNESAPDPEPVSFGNGRSRRGARSPSSYAPSTRYTMGTMGSSVASVPYSLLDLQDDGEYARSEASMSSFASMDLEMVGVAQIPPPPVRLGAGVIFECNLCFETLHGIETKYRWKKHVFKDLQPYSCSFLHCPLPRLHLFNSRTEWINHEFEVHRSLPSWTCIKDCGLEFDNQESFREHLKETHLGSATTDNDLNEIVKKCERRKPLPAGQTTICPLCRETISETRKSIRRHLGRHMEEISLAVVPTENYNLEREESSEDEASSSSEEELETIGEEDQDHDEGEDRDTGVEPADLNDINKSFELGQKLKTNEKLVRCVQDIHDSASWLLNRYDEPRWRSEVYKLAQVHEAREGSRSILSEDIRLKTWSMLKNEPSYTEMRDQQDSPEEFDRFLDGILKEDLRDFDELFSSMLQFKQCHLCKEIGLLIQCRDSQQCRHNYCPECPRAAVFPPSKQTVVERQVEAFTPQIPQALPPPFISLVSEASNGPSQLSSTTFTAHPSPFNVPDTDPDRLAVDDGFQLVTNKKAEKQARRPQGSSYAGSVSPSEVDSDAITRTIQVDRKHYPLLIGAGGGTLSDIIVESGGPHLKSAQSRIVQFPRRDSASDRIVVRGAPQVVDGILERIKAKVDGFEARTDRPPPPPPPKNRFPLPVPGSESVVDRNEPENREMFESSGFSRRSTISVGRSHPDLNLGREERRVTEEEMEETLARARLVELEPRGAVAKTPKKKSKRRKKANVARRESSSAIGMRLELRTQTAFGINFARGGDRIKEVLERHIEPTIMWSSYECWSLDLSNEHSRFCVWCSTHQLAALFVNRHTTTNHRHSNWKLTTSATTTYPRTDNNTTDNNTAAEMPSAQYPSNGFQAVILCGPGTSLYPFTGAEDLPKALLPIANKPMLHYPLEWCENAGFRSILVLTLNEHHSAIQSYLRTHRISKVLDTYVQVEAASSINDNLGTADIIRVAYKKGWLNSDFTVLPCDLVTSLEGHKLAELWMVTQAGFDADMGRRSRKHRGAGDPDAEHGRRGALVVAYDTMGEGAVKGQETDLIAAAPVAKPPAVSNLPDGDIGILLTTAPTQTLKGVSEIPFRRSMVKKHADLKLYSTFRDAGIYFFPHWVLKFIERNPRLNSLREDVLPWIAKARWQNRRLAEKLGLVEILGGGGGDDGGDDNDSEESVGDEHDVGSMSTTRKRRTSTSTTDPQIPPILTYLPSSSAPFFVRRADTVHLYLYTSLHLAKSDPNQPSSQIKIDPGATIGEKAIVTGADCLIADKVTIGPKAIVKKSVLGYGVTIGRGARLMGCVLMDGAVVEENVKLEGCVVGRKATIGAKSSLKDCEISEAYFVDADTEAKNEKFIPFTGLESSMDEDEDENGDDHAVSDGEGSYDEGDDEDEDGDDEESEQEGKVGGRS</sequence>
<dbReference type="InterPro" id="IPR036612">
    <property type="entry name" value="KH_dom_type_1_sf"/>
</dbReference>
<feature type="region of interest" description="Disordered" evidence="15">
    <location>
        <begin position="1393"/>
        <end position="1438"/>
    </location>
</feature>
<keyword evidence="13" id="KW-0863">Zinc-finger</keyword>
<feature type="compositionally biased region" description="Acidic residues" evidence="15">
    <location>
        <begin position="1595"/>
        <end position="1604"/>
    </location>
</feature>
<gene>
    <name evidence="17" type="ORF">FN846DRAFT_988708</name>
</gene>
<feature type="region of interest" description="Disordered" evidence="15">
    <location>
        <begin position="485"/>
        <end position="536"/>
    </location>
</feature>
<feature type="compositionally biased region" description="Basic residues" evidence="15">
    <location>
        <begin position="961"/>
        <end position="974"/>
    </location>
</feature>
<feature type="compositionally biased region" description="Acidic residues" evidence="15">
    <location>
        <begin position="1614"/>
        <end position="1632"/>
    </location>
</feature>
<evidence type="ECO:0000256" key="10">
    <source>
        <dbReference type="ARBA" id="ARBA00044229"/>
    </source>
</evidence>
<dbReference type="GO" id="GO:0002183">
    <property type="term" value="P:cytoplasmic translational initiation"/>
    <property type="evidence" value="ECO:0007669"/>
    <property type="project" value="TreeGrafter"/>
</dbReference>
<dbReference type="SUPFAM" id="SSF53448">
    <property type="entry name" value="Nucleotide-diphospho-sugar transferases"/>
    <property type="match status" value="1"/>
</dbReference>
<dbReference type="PANTHER" id="PTHR45989:SF1">
    <property type="entry name" value="TRANSLATION INITIATION FACTOR EIF-2B SUBUNIT GAMMA"/>
    <property type="match status" value="1"/>
</dbReference>
<dbReference type="SMART" id="SM00355">
    <property type="entry name" value="ZnF_C2H2"/>
    <property type="match status" value="3"/>
</dbReference>
<feature type="compositionally biased region" description="Basic and acidic residues" evidence="15">
    <location>
        <begin position="894"/>
        <end position="906"/>
    </location>
</feature>